<dbReference type="EMBL" id="CP020911">
    <property type="protein sequence ID" value="ARQ13735.1"/>
    <property type="molecule type" value="Genomic_DNA"/>
</dbReference>
<proteinExistence type="predicted"/>
<dbReference type="Pfam" id="PF19077">
    <property type="entry name" value="Big_13"/>
    <property type="match status" value="2"/>
</dbReference>
<evidence type="ECO:0000313" key="5">
    <source>
        <dbReference type="EMBL" id="ARQ13735.1"/>
    </source>
</evidence>
<dbReference type="SUPFAM" id="SSF48317">
    <property type="entry name" value="Acid phosphatase/Vanadium-dependent haloperoxidase"/>
    <property type="match status" value="1"/>
</dbReference>
<dbReference type="PANTHER" id="PTHR34599:SF1">
    <property type="entry name" value="PHOSPHATIDIC ACID PHOSPHATASE TYPE 2_HALOPEROXIDASE DOMAIN-CONTAINING PROTEIN"/>
    <property type="match status" value="1"/>
</dbReference>
<feature type="compositionally biased region" description="Low complexity" evidence="2">
    <location>
        <begin position="606"/>
        <end position="620"/>
    </location>
</feature>
<dbReference type="Pfam" id="PF08309">
    <property type="entry name" value="LVIVD"/>
    <property type="match status" value="3"/>
</dbReference>
<dbReference type="Pfam" id="PF13205">
    <property type="entry name" value="Big_5"/>
    <property type="match status" value="1"/>
</dbReference>
<feature type="domain" description="Bacterial Ig-like" evidence="4">
    <location>
        <begin position="1526"/>
        <end position="1610"/>
    </location>
</feature>
<sequence>MATITIFDLDANSTGTNGALLLSEGDPLKRLVPFASVAATGNFAGQTLKVSGLLAEHQIGFAGGVTIAGKTIRIGGLAIGSLTGRVGGTDLTITFNANAFANQVQTLVRSITLRDTSHNPQASQTLTFNLAGIIRTDSVTIKRVNDAPELDLNGGARGSSVSLSYLENEPLKLIAPSATLLDIDSSNFDNGSLRVSFEANGSSSDQLAVKTDSVVALSGSSVSVNGIVIGAVSGGTNGADLIVAFNGSATSALVTTLLRHIGYSNSSHNPPAASRLVRFRIVDGDGTSNGGHDTDIAFATIDVTRINDAPVIDLNGSASGTSNSIDYASGDSIKLIAPSGLVVDADSPIFAGGSLRVSLTKNRSGSDQLAIKADGTVAAIGSIVFISGSPVGRIVSNGRNGADLVINLLRSATPATITALLEHVGYSNASNSPSTLTREITFTIVDGDGNSFGGQDTGSATATISFTSIAPPTVTTALAHDTGRLSDDRLTSSAALLGTGAANAIVHFAIDGTALDATTIADDAGHWTFTPTGLADGIHTIIASETTAAGTGSSSITFTLDTAAPTIPILALATDSGSSGSDRVTNVGAVNVAGLESGAAWEYSTDGGSTWSAGSGSSFTLSGDGPENVLARQTDAAGNTSGNGTLTFTLDTAAPTTPILALATDSGSSASDKVTNIGTVNVAGLEKGAAWEYSTDGGTTWSAGSGSNFTLSGDGVKNVLARQTDAAGNTSGNGTLTFTLETAAPTPPILALATDTGSSSSDKVTNIGTVNVAGLENGAAWEYSTDGGTIWSAGSGSSFTLSGDGPKNVLARQTDAAGNTSGNGGLTFTLDTIADAPADLAVAIGDHSIDNTEKTAVGFTVSGLDSDATADVTFIDALNQEVAVHVTGNGIGSANLTGLADGAIAVSIRAIDTAGNLATGTGDALTLDTSGAGGETPPTPSLALAIDSGRSASDRITNVGTVNVAGLESGATWEFSTDGGNIWTTGSGSSFILSGDGPKGILVRQTNTAGQTSANGNLNFTLDTTPATTPTFGLAATDQFGDPANHQSTSNHVTLVGQTEAGVSLTLLQSGDTTIANSGGSFQFANVALAPGLNALSIQATDLAGNNSTGSLTVEQIAQAGGANAVLAWNRIMLDAIRSDASTPPVASRGLAMESIAVSDVVAAINGTSGYYVTMHALAGTSVEAAIAAAAHKILTYLYPAQTAALGAKFAASLAAIQDGAAETDGVTLGEAIANQVITLRSSDGWNNFVLDEGGTGVGQWQPTSPMYMPAMLPNWATLTPFALNSPNQFLPAGPPDPGSQAYADAVNKTKTLGSATSTTRTADQTQIARFWADGPGTYTPSGAWNQIAEEAAQQQGLSLSQAALLFAELNVAQADAGIAAWNTKYTYDTWRPDTAIQNADAIGNPNITADPNWKPLLIDPPFPEYISGHSTYSGAAAAILTDFFGSNYTFSTTSTSLLNVTRNFTSFEQAAQEAGESRIYGGIHFEFSNQDGLATGSQIGSWVLKAFDLSSDTIAPKILPDQESGVITNVNPTITGHVIDNLSGISQLQFQQDGGSSTSIAVDGNGAFTLPLGLALDGSADGQHSLSFVAKDAAGNTSTPVTMSFVLDTKAPLITFAPTSIQNGGTLDSASRITGMANPTGSALAALTYSLDGGIVVPVSFNVATGAFDAALNVSKLGTGNHTLTISATDAAGNTSAASFGVSLPQLVPLTITNTEPMTGAGDVGVTFRPKVTFSRPVDISTLTSNTFFATDTTGAKISAAIIPFADATGAWLFFDNPLPGASTIKLHIDGNAIKGLDGTLLDADGDGASGGTFTGSFTTVNTAIVPGTTITGKVLDVGADRQPMTFDDVRAGPDQILHTSDDVYLNPIAGVKVFVIGHESEAVFTDAQGNFTLTNVPSGDVKVVFDGMTATNAPAGFYFPEMVMDTDIRPGVINTIMGTMGRPDQQNANPTDPAVYLPRLNTSILAAVSNSEATTLRLNTDANVGLSPEQQQLLTLQVLPGSLIGPDGQPLNQAQIGLSTVSPALVETMLPGGLTNISATMTVQAPGVAKFATPLAATFPNIYNAAPGTQLSFFSFDHATGMLQIDGTATVSADGVSVVTDPGSGIGFPGWFFVAPPGSQGDGGNPDTPCPPKDPNDPNYQNALKQFRIHSKAQLDKSFDLLSAVKDIAKGAGFKTAELMSDWTSNVGKALLHLSDLLAAKDAVSSGAALVNLGVDVAKMIKNVGTVFGFNLLANEYGALADFVSDSSTFTKELSKGDAAANIGNALKLSLDVLRIFQPEFDLELKLARSAVDFRKQMFAQEDAAIKAAAAFNALQKTTDWSGKPSNTVSAAALESSTNAANSALTTGESDWAAGLSDAASVRSSISGLLTQSQVTSADVGSVITQLQKLSADSSKLADIPSIFGDITDTVDKSLSLLAEMGASVYMPVSMMGDGSSTSGGDGGGVSIAIPTEPQLGARLCAALESQSGFVDRFTYDVQTGITRFLQPDTHYKLTVFDPKTLYVGSVVFKSAPSGQTTTIPDVGLGSDSDSPLADGLTETAAYVVGVDPSKRDNLVQGMTDLAALQAGFTKSQTLAPSNGVVSALPLLGTAKEITLQGSLTSTAQQIAYVATGDYGLAIVDASSFLSPKVLGQLDLAGDATDVAVDPNLGLAAVVTGGGLQIVNVADPTKPTLAKALSISASQVEIFEGTAYANDGTALDAIDLATGELQQTMSLGGGSLTGMARDGETLYTTDSNGNLRIIDLSIGAMVLKGTLTLPYVGKDIFVADNVAYVGVGTGYLTVNVSNPAAPVLIEQPDATNIAGAAVALNGSGLGILVGPSVATNAVDIVDASDSTKTAQFVTRYTLPQQPSMSQLAMASPLSPMGLAACKSSTIAPLTRKAWHQPCKSRNCQPMPSRILPASKSSKARR</sequence>
<organism evidence="5 6">
    <name type="scientific">Rhizobium etli</name>
    <dbReference type="NCBI Taxonomy" id="29449"/>
    <lineage>
        <taxon>Bacteria</taxon>
        <taxon>Pseudomonadati</taxon>
        <taxon>Pseudomonadota</taxon>
        <taxon>Alphaproteobacteria</taxon>
        <taxon>Hyphomicrobiales</taxon>
        <taxon>Rhizobiaceae</taxon>
        <taxon>Rhizobium/Agrobacterium group</taxon>
        <taxon>Rhizobium</taxon>
    </lineage>
</organism>
<dbReference type="InterPro" id="IPR032812">
    <property type="entry name" value="SbsA_Ig"/>
</dbReference>
<geneLocation type="plasmid" evidence="6">
    <name>pretnxc12e</name>
</geneLocation>
<dbReference type="SUPFAM" id="SSF50998">
    <property type="entry name" value="Quinoprotein alcohol dehydrogenase-like"/>
    <property type="match status" value="1"/>
</dbReference>
<gene>
    <name evidence="5" type="ORF">NXC12_PE00133</name>
</gene>
<dbReference type="InterPro" id="IPR036938">
    <property type="entry name" value="PAP2/HPO_sf"/>
</dbReference>
<dbReference type="Gene3D" id="2.60.40.10">
    <property type="entry name" value="Immunoglobulins"/>
    <property type="match status" value="8"/>
</dbReference>
<dbReference type="RefSeq" id="WP_157700466.1">
    <property type="nucleotide sequence ID" value="NZ_CP020911.1"/>
</dbReference>
<feature type="domain" description="Bacterial Ig-like" evidence="4">
    <location>
        <begin position="469"/>
        <end position="562"/>
    </location>
</feature>
<evidence type="ECO:0000256" key="2">
    <source>
        <dbReference type="SAM" id="MobiDB-lite"/>
    </source>
</evidence>
<evidence type="ECO:0000259" key="4">
    <source>
        <dbReference type="Pfam" id="PF19077"/>
    </source>
</evidence>
<name>A0AAN1EN61_RHIET</name>
<feature type="region of interest" description="Disordered" evidence="2">
    <location>
        <begin position="2888"/>
        <end position="2911"/>
    </location>
</feature>
<dbReference type="InterPro" id="IPR013783">
    <property type="entry name" value="Ig-like_fold"/>
</dbReference>
<dbReference type="CDD" id="cd03398">
    <property type="entry name" value="PAP2_haloperoxidase"/>
    <property type="match status" value="1"/>
</dbReference>
<dbReference type="InterPro" id="IPR044016">
    <property type="entry name" value="Big_13"/>
</dbReference>
<dbReference type="InterPro" id="IPR008969">
    <property type="entry name" value="CarboxyPept-like_regulatory"/>
</dbReference>
<keyword evidence="1" id="KW-0732">Signal</keyword>
<dbReference type="Proteomes" id="UP000194159">
    <property type="component" value="Plasmid pRetNXC12e"/>
</dbReference>
<dbReference type="InterPro" id="IPR013211">
    <property type="entry name" value="LVIVD"/>
</dbReference>
<feature type="region of interest" description="Disordered" evidence="2">
    <location>
        <begin position="2119"/>
        <end position="2138"/>
    </location>
</feature>
<dbReference type="PANTHER" id="PTHR34599">
    <property type="entry name" value="PEROXIDASE-RELATED"/>
    <property type="match status" value="1"/>
</dbReference>
<keyword evidence="5" id="KW-0614">Plasmid</keyword>
<dbReference type="InterPro" id="IPR052559">
    <property type="entry name" value="V-haloperoxidase"/>
</dbReference>
<dbReference type="SUPFAM" id="SSF49464">
    <property type="entry name" value="Carboxypeptidase regulatory domain-like"/>
    <property type="match status" value="1"/>
</dbReference>
<accession>A0AAN1EN61</accession>
<reference evidence="5 6" key="1">
    <citation type="submission" date="2017-04" db="EMBL/GenBank/DDBJ databases">
        <title>Complete genome sequences of Rhizobium genomic linages associated to common bean (phaseolus vulgaris).</title>
        <authorList>
            <person name="Santamaria R.I."/>
            <person name="Bustos P."/>
            <person name="Perez-Carrascal O."/>
            <person name="Martinez-Flores I."/>
            <person name="Juarez S."/>
            <person name="Lozano L."/>
            <person name="Miranda F."/>
            <person name="Vinuesa P."/>
            <person name="Martinez-Romero E."/>
            <person name="Cevallos M.A."/>
            <person name="Romero D."/>
            <person name="Davila G."/>
            <person name="Gonzalez V."/>
        </authorList>
    </citation>
    <scope>NUCLEOTIDE SEQUENCE [LARGE SCALE GENOMIC DNA]</scope>
    <source>
        <strain evidence="5 6">NXC12</strain>
        <plasmid evidence="6">pretnxc12e</plasmid>
    </source>
</reference>
<feature type="domain" description="SbsA Ig-like" evidence="3">
    <location>
        <begin position="1710"/>
        <end position="1806"/>
    </location>
</feature>
<evidence type="ECO:0000256" key="1">
    <source>
        <dbReference type="ARBA" id="ARBA00022729"/>
    </source>
</evidence>
<dbReference type="Gene3D" id="1.10.606.20">
    <property type="match status" value="1"/>
</dbReference>
<feature type="region of interest" description="Disordered" evidence="2">
    <location>
        <begin position="606"/>
        <end position="626"/>
    </location>
</feature>
<dbReference type="InterPro" id="IPR011047">
    <property type="entry name" value="Quinoprotein_ADH-like_sf"/>
</dbReference>
<evidence type="ECO:0000259" key="3">
    <source>
        <dbReference type="Pfam" id="PF13205"/>
    </source>
</evidence>
<evidence type="ECO:0000313" key="6">
    <source>
        <dbReference type="Proteomes" id="UP000194159"/>
    </source>
</evidence>
<protein>
    <submittedName>
        <fullName evidence="5">PAP2 haloperoxidase-like superfamily protein</fullName>
    </submittedName>
</protein>